<accession>A0AAE0W4A4</accession>
<proteinExistence type="predicted"/>
<sequence>MSDCVSNGRRVPSTSTLDLPALFCLSRKMFQRQGVNKFETIRVIVCGKECVNKEELCDDVAKKENFCDQEERAPELGRVPAVYRVAHELTRSGDNGKNDQDKHGVHVTHPVDQIIVSTPTKFRE</sequence>
<dbReference type="EMBL" id="JAEAOA010000317">
    <property type="protein sequence ID" value="KAK3600961.1"/>
    <property type="molecule type" value="Genomic_DNA"/>
</dbReference>
<organism evidence="1 2">
    <name type="scientific">Potamilus streckersoni</name>
    <dbReference type="NCBI Taxonomy" id="2493646"/>
    <lineage>
        <taxon>Eukaryota</taxon>
        <taxon>Metazoa</taxon>
        <taxon>Spiralia</taxon>
        <taxon>Lophotrochozoa</taxon>
        <taxon>Mollusca</taxon>
        <taxon>Bivalvia</taxon>
        <taxon>Autobranchia</taxon>
        <taxon>Heteroconchia</taxon>
        <taxon>Palaeoheterodonta</taxon>
        <taxon>Unionida</taxon>
        <taxon>Unionoidea</taxon>
        <taxon>Unionidae</taxon>
        <taxon>Ambleminae</taxon>
        <taxon>Lampsilini</taxon>
        <taxon>Potamilus</taxon>
    </lineage>
</organism>
<evidence type="ECO:0000313" key="1">
    <source>
        <dbReference type="EMBL" id="KAK3600961.1"/>
    </source>
</evidence>
<protein>
    <submittedName>
        <fullName evidence="1">Uncharacterized protein</fullName>
    </submittedName>
</protein>
<dbReference type="Proteomes" id="UP001195483">
    <property type="component" value="Unassembled WGS sequence"/>
</dbReference>
<reference evidence="1" key="3">
    <citation type="submission" date="2023-05" db="EMBL/GenBank/DDBJ databases">
        <authorList>
            <person name="Smith C.H."/>
        </authorList>
    </citation>
    <scope>NUCLEOTIDE SEQUENCE</scope>
    <source>
        <strain evidence="1">CHS0354</strain>
        <tissue evidence="1">Mantle</tissue>
    </source>
</reference>
<keyword evidence="2" id="KW-1185">Reference proteome</keyword>
<reference evidence="1" key="1">
    <citation type="journal article" date="2021" name="Genome Biol. Evol.">
        <title>A High-Quality Reference Genome for a Parasitic Bivalve with Doubly Uniparental Inheritance (Bivalvia: Unionida).</title>
        <authorList>
            <person name="Smith C.H."/>
        </authorList>
    </citation>
    <scope>NUCLEOTIDE SEQUENCE</scope>
    <source>
        <strain evidence="1">CHS0354</strain>
    </source>
</reference>
<dbReference type="AlphaFoldDB" id="A0AAE0W4A4"/>
<evidence type="ECO:0000313" key="2">
    <source>
        <dbReference type="Proteomes" id="UP001195483"/>
    </source>
</evidence>
<reference evidence="1" key="2">
    <citation type="journal article" date="2021" name="Genome Biol. Evol.">
        <title>Developing a high-quality reference genome for a parasitic bivalve with doubly uniparental inheritance (Bivalvia: Unionida).</title>
        <authorList>
            <person name="Smith C.H."/>
        </authorList>
    </citation>
    <scope>NUCLEOTIDE SEQUENCE</scope>
    <source>
        <strain evidence="1">CHS0354</strain>
        <tissue evidence="1">Mantle</tissue>
    </source>
</reference>
<comment type="caution">
    <text evidence="1">The sequence shown here is derived from an EMBL/GenBank/DDBJ whole genome shotgun (WGS) entry which is preliminary data.</text>
</comment>
<gene>
    <name evidence="1" type="ORF">CHS0354_004170</name>
</gene>
<name>A0AAE0W4A4_9BIVA</name>